<evidence type="ECO:0000256" key="3">
    <source>
        <dbReference type="ARBA" id="ARBA00022989"/>
    </source>
</evidence>
<keyword evidence="2 7" id="KW-0812">Transmembrane</keyword>
<feature type="domain" description="TM2" evidence="8">
    <location>
        <begin position="3"/>
        <end position="51"/>
    </location>
</feature>
<feature type="transmembrane region" description="Helical" evidence="7">
    <location>
        <begin position="33"/>
        <end position="60"/>
    </location>
</feature>
<feature type="compositionally biased region" description="Basic and acidic residues" evidence="6">
    <location>
        <begin position="102"/>
        <end position="130"/>
    </location>
</feature>
<dbReference type="Gene3D" id="1.25.40.10">
    <property type="entry name" value="Tetratricopeptide repeat domain"/>
    <property type="match status" value="1"/>
</dbReference>
<evidence type="ECO:0000313" key="9">
    <source>
        <dbReference type="EMBL" id="MBY5958134.1"/>
    </source>
</evidence>
<keyword evidence="5" id="KW-0802">TPR repeat</keyword>
<proteinExistence type="predicted"/>
<keyword evidence="10" id="KW-1185">Reference proteome</keyword>
<evidence type="ECO:0000256" key="1">
    <source>
        <dbReference type="ARBA" id="ARBA00004141"/>
    </source>
</evidence>
<name>A0A953HLH4_9BACT</name>
<evidence type="ECO:0000313" key="10">
    <source>
        <dbReference type="Proteomes" id="UP000753961"/>
    </source>
</evidence>
<reference evidence="9" key="1">
    <citation type="submission" date="2021-06" db="EMBL/GenBank/DDBJ databases">
        <title>44 bacteria genomes isolated from Dapeng, Shenzhen.</title>
        <authorList>
            <person name="Zheng W."/>
            <person name="Yu S."/>
            <person name="Huang Y."/>
        </authorList>
    </citation>
    <scope>NUCLEOTIDE SEQUENCE</scope>
    <source>
        <strain evidence="9">DP5N28-2</strain>
    </source>
</reference>
<evidence type="ECO:0000259" key="8">
    <source>
        <dbReference type="Pfam" id="PF05154"/>
    </source>
</evidence>
<dbReference type="AlphaFoldDB" id="A0A953HLH4"/>
<comment type="caution">
    <text evidence="9">The sequence shown here is derived from an EMBL/GenBank/DDBJ whole genome shotgun (WGS) entry which is preliminary data.</text>
</comment>
<protein>
    <submittedName>
        <fullName evidence="9">TM2 domain-containing protein</fullName>
    </submittedName>
</protein>
<dbReference type="InterPro" id="IPR011990">
    <property type="entry name" value="TPR-like_helical_dom_sf"/>
</dbReference>
<feature type="transmembrane region" description="Helical" evidence="7">
    <location>
        <begin position="9"/>
        <end position="27"/>
    </location>
</feature>
<feature type="compositionally biased region" description="Basic residues" evidence="6">
    <location>
        <begin position="131"/>
        <end position="145"/>
    </location>
</feature>
<feature type="region of interest" description="Disordered" evidence="6">
    <location>
        <begin position="78"/>
        <end position="145"/>
    </location>
</feature>
<dbReference type="GO" id="GO:0016020">
    <property type="term" value="C:membrane"/>
    <property type="evidence" value="ECO:0007669"/>
    <property type="project" value="UniProtKB-SubCell"/>
</dbReference>
<evidence type="ECO:0000256" key="4">
    <source>
        <dbReference type="ARBA" id="ARBA00023136"/>
    </source>
</evidence>
<dbReference type="Proteomes" id="UP000753961">
    <property type="component" value="Unassembled WGS sequence"/>
</dbReference>
<organism evidence="9 10">
    <name type="scientific">Membranihabitans marinus</name>
    <dbReference type="NCBI Taxonomy" id="1227546"/>
    <lineage>
        <taxon>Bacteria</taxon>
        <taxon>Pseudomonadati</taxon>
        <taxon>Bacteroidota</taxon>
        <taxon>Saprospiria</taxon>
        <taxon>Saprospirales</taxon>
        <taxon>Saprospiraceae</taxon>
        <taxon>Membranihabitans</taxon>
    </lineage>
</organism>
<feature type="repeat" description="TPR" evidence="5">
    <location>
        <begin position="153"/>
        <end position="186"/>
    </location>
</feature>
<keyword evidence="3 7" id="KW-1133">Transmembrane helix</keyword>
<sequence length="318" mass="37168">MHNEKNKNLAALLAFFGGIVGLQRFYLGQVGLGLLMVFFAIFTLGSVSAIIGVIDAIIFLTMSPDKFDLKYNNSDATARHRKGQPRYRSYRRRYSGSVESDPMGRRDRRISRDEYRASRMNDMRKTDGPYRKRNRRKQVPTSKRERRMVLKKIDELKTRGIEKFKDYDMEGSIQEFNKILEIDPHNIAANFNVACAYSQLEKPERAMLHISEAVKAGFDDFERIRKHSKLAYARIQPEWEDFERNGFIYVEKETVVSRETLQDPEEEEDLVSDPNLKAMNEEDKADLLAHLHTLKEQREKGIISETEFELERRKLMSS</sequence>
<keyword evidence="4 7" id="KW-0472">Membrane</keyword>
<evidence type="ECO:0000256" key="5">
    <source>
        <dbReference type="PROSITE-ProRule" id="PRU00339"/>
    </source>
</evidence>
<dbReference type="RefSeq" id="WP_222579667.1">
    <property type="nucleotide sequence ID" value="NZ_JAHVHU010000007.1"/>
</dbReference>
<dbReference type="InterPro" id="IPR007829">
    <property type="entry name" value="TM2"/>
</dbReference>
<gene>
    <name evidence="9" type="ORF">KUV50_08340</name>
</gene>
<dbReference type="InterPro" id="IPR019734">
    <property type="entry name" value="TPR_rpt"/>
</dbReference>
<evidence type="ECO:0000256" key="7">
    <source>
        <dbReference type="SAM" id="Phobius"/>
    </source>
</evidence>
<accession>A0A953HLH4</accession>
<feature type="compositionally biased region" description="Basic residues" evidence="6">
    <location>
        <begin position="79"/>
        <end position="94"/>
    </location>
</feature>
<dbReference type="SUPFAM" id="SSF48452">
    <property type="entry name" value="TPR-like"/>
    <property type="match status" value="1"/>
</dbReference>
<dbReference type="PROSITE" id="PS50005">
    <property type="entry name" value="TPR"/>
    <property type="match status" value="1"/>
</dbReference>
<dbReference type="EMBL" id="JAHVHU010000007">
    <property type="protein sequence ID" value="MBY5958134.1"/>
    <property type="molecule type" value="Genomic_DNA"/>
</dbReference>
<comment type="subcellular location">
    <subcellularLocation>
        <location evidence="1">Membrane</location>
        <topology evidence="1">Multi-pass membrane protein</topology>
    </subcellularLocation>
</comment>
<evidence type="ECO:0000256" key="2">
    <source>
        <dbReference type="ARBA" id="ARBA00022692"/>
    </source>
</evidence>
<evidence type="ECO:0000256" key="6">
    <source>
        <dbReference type="SAM" id="MobiDB-lite"/>
    </source>
</evidence>
<dbReference type="Pfam" id="PF05154">
    <property type="entry name" value="TM2"/>
    <property type="match status" value="1"/>
</dbReference>